<protein>
    <submittedName>
        <fullName evidence="2">Glycosyl transferase family A</fullName>
    </submittedName>
</protein>
<dbReference type="Gene3D" id="3.90.550.10">
    <property type="entry name" value="Spore Coat Polysaccharide Biosynthesis Protein SpsA, Chain A"/>
    <property type="match status" value="1"/>
</dbReference>
<sequence length="248" mass="27828">MFVSVVIPALNDAAMLARCLTSLAQQRRVPDEIVVVDNGSTDDTRAVAEAAGARVIWEPIRGIPRASAAGYDAARGELIARIDADSVCPPEWLERAIAAFDADPDLAVISGSGEFYDAGPLKRRLGKSWWVGGLYWSMTIYLGHAPIFGSNFAMRRAVWNELAPEVHREEVDIHDDLDLSLHIKPWMAVRYDPDLVVGISARPFDTWTGFTRRLSWIIPTLRNHWPDDSPWARRSARRRFAEQRDHVA</sequence>
<dbReference type="InterPro" id="IPR050834">
    <property type="entry name" value="Glycosyltransf_2"/>
</dbReference>
<dbReference type="PANTHER" id="PTHR43685:SF2">
    <property type="entry name" value="GLYCOSYLTRANSFERASE 2-LIKE DOMAIN-CONTAINING PROTEIN"/>
    <property type="match status" value="1"/>
</dbReference>
<dbReference type="PANTHER" id="PTHR43685">
    <property type="entry name" value="GLYCOSYLTRANSFERASE"/>
    <property type="match status" value="1"/>
</dbReference>
<dbReference type="Proteomes" id="UP000617531">
    <property type="component" value="Unassembled WGS sequence"/>
</dbReference>
<keyword evidence="3" id="KW-1185">Reference proteome</keyword>
<dbReference type="GO" id="GO:0016740">
    <property type="term" value="F:transferase activity"/>
    <property type="evidence" value="ECO:0007669"/>
    <property type="project" value="UniProtKB-KW"/>
</dbReference>
<keyword evidence="2" id="KW-0808">Transferase</keyword>
<gene>
    <name evidence="2" type="ORF">GCM10011600_11110</name>
</gene>
<dbReference type="InterPro" id="IPR029044">
    <property type="entry name" value="Nucleotide-diphossugar_trans"/>
</dbReference>
<dbReference type="AlphaFoldDB" id="A0A8J3LZW9"/>
<feature type="domain" description="Glycosyltransferase 2-like" evidence="1">
    <location>
        <begin position="4"/>
        <end position="157"/>
    </location>
</feature>
<reference evidence="2" key="1">
    <citation type="journal article" date="2014" name="Int. J. Syst. Evol. Microbiol.">
        <title>Complete genome sequence of Corynebacterium casei LMG S-19264T (=DSM 44701T), isolated from a smear-ripened cheese.</title>
        <authorList>
            <consortium name="US DOE Joint Genome Institute (JGI-PGF)"/>
            <person name="Walter F."/>
            <person name="Albersmeier A."/>
            <person name="Kalinowski J."/>
            <person name="Ruckert C."/>
        </authorList>
    </citation>
    <scope>NUCLEOTIDE SEQUENCE</scope>
    <source>
        <strain evidence="2">CGMCC 1.16548</strain>
    </source>
</reference>
<reference evidence="2" key="2">
    <citation type="submission" date="2020-09" db="EMBL/GenBank/DDBJ databases">
        <authorList>
            <person name="Sun Q."/>
            <person name="Zhou Y."/>
        </authorList>
    </citation>
    <scope>NUCLEOTIDE SEQUENCE</scope>
    <source>
        <strain evidence="2">CGMCC 1.16548</strain>
    </source>
</reference>
<evidence type="ECO:0000313" key="3">
    <source>
        <dbReference type="Proteomes" id="UP000617531"/>
    </source>
</evidence>
<evidence type="ECO:0000313" key="2">
    <source>
        <dbReference type="EMBL" id="GHF11614.1"/>
    </source>
</evidence>
<dbReference type="InterPro" id="IPR001173">
    <property type="entry name" value="Glyco_trans_2-like"/>
</dbReference>
<dbReference type="EMBL" id="BNAI01000001">
    <property type="protein sequence ID" value="GHF11614.1"/>
    <property type="molecule type" value="Genomic_DNA"/>
</dbReference>
<accession>A0A8J3LZW9</accession>
<dbReference type="RefSeq" id="WP_191282362.1">
    <property type="nucleotide sequence ID" value="NZ_BNAI01000001.1"/>
</dbReference>
<name>A0A8J3LZW9_9MICO</name>
<proteinExistence type="predicted"/>
<dbReference type="CDD" id="cd00761">
    <property type="entry name" value="Glyco_tranf_GTA_type"/>
    <property type="match status" value="1"/>
</dbReference>
<evidence type="ECO:0000259" key="1">
    <source>
        <dbReference type="Pfam" id="PF00535"/>
    </source>
</evidence>
<dbReference type="Pfam" id="PF00535">
    <property type="entry name" value="Glycos_transf_2"/>
    <property type="match status" value="1"/>
</dbReference>
<dbReference type="SUPFAM" id="SSF53448">
    <property type="entry name" value="Nucleotide-diphospho-sugar transferases"/>
    <property type="match status" value="1"/>
</dbReference>
<comment type="caution">
    <text evidence="2">The sequence shown here is derived from an EMBL/GenBank/DDBJ whole genome shotgun (WGS) entry which is preliminary data.</text>
</comment>
<organism evidence="2 3">
    <name type="scientific">Pseudolysinimonas yzui</name>
    <dbReference type="NCBI Taxonomy" id="2708254"/>
    <lineage>
        <taxon>Bacteria</taxon>
        <taxon>Bacillati</taxon>
        <taxon>Actinomycetota</taxon>
        <taxon>Actinomycetes</taxon>
        <taxon>Micrococcales</taxon>
        <taxon>Microbacteriaceae</taxon>
        <taxon>Pseudolysinimonas</taxon>
    </lineage>
</organism>